<proteinExistence type="predicted"/>
<feature type="transmembrane region" description="Helical" evidence="1">
    <location>
        <begin position="121"/>
        <end position="142"/>
    </location>
</feature>
<protein>
    <submittedName>
        <fullName evidence="2">Uncharacterized protein</fullName>
    </submittedName>
</protein>
<dbReference type="AlphaFoldDB" id="B7K3L3"/>
<dbReference type="HOGENOM" id="CLU_136179_0_0_3"/>
<gene>
    <name evidence="2" type="ordered locus">PCC8801_1290</name>
</gene>
<name>B7K3L3_RIPO1</name>
<sequence length="180" mass="19412">MDSCLLFFSIIKMSSSSLSVPQAKIDLTLWQVEADYISSSDLYVWLIDMGLPNDVASRLHELISFTKKVGNKVFNIGKIVLIKILDFVKANPFLVSGIGIGAVVGIAITTLITSIPFLGPLLAPIATVLGITITVAGAVVGYKLDQKFSGVGEDLAEIARKFFSLITEVFNTIFRNVVTA</sequence>
<accession>B7K3L3</accession>
<keyword evidence="1" id="KW-1133">Transmembrane helix</keyword>
<feature type="transmembrane region" description="Helical" evidence="1">
    <location>
        <begin position="93"/>
        <end position="115"/>
    </location>
</feature>
<dbReference type="Proteomes" id="UP000008204">
    <property type="component" value="Chromosome"/>
</dbReference>
<dbReference type="eggNOG" id="ENOG50317S6">
    <property type="taxonomic scope" value="Bacteria"/>
</dbReference>
<evidence type="ECO:0000313" key="2">
    <source>
        <dbReference type="EMBL" id="ACK65355.1"/>
    </source>
</evidence>
<keyword evidence="1" id="KW-0812">Transmembrane</keyword>
<evidence type="ECO:0000256" key="1">
    <source>
        <dbReference type="SAM" id="Phobius"/>
    </source>
</evidence>
<keyword evidence="1" id="KW-0472">Membrane</keyword>
<organism evidence="2 3">
    <name type="scientific">Rippkaea orientalis (strain PCC 8801 / RF-1)</name>
    <name type="common">Cyanothece sp. (strain PCC 8801)</name>
    <dbReference type="NCBI Taxonomy" id="41431"/>
    <lineage>
        <taxon>Bacteria</taxon>
        <taxon>Bacillati</taxon>
        <taxon>Cyanobacteriota</taxon>
        <taxon>Cyanophyceae</taxon>
        <taxon>Oscillatoriophycideae</taxon>
        <taxon>Chroococcales</taxon>
        <taxon>Aphanothecaceae</taxon>
        <taxon>Rippkaea</taxon>
        <taxon>Rippkaea orientalis</taxon>
    </lineage>
</organism>
<dbReference type="KEGG" id="cyp:PCC8801_1290"/>
<evidence type="ECO:0000313" key="3">
    <source>
        <dbReference type="Proteomes" id="UP000008204"/>
    </source>
</evidence>
<reference evidence="3" key="1">
    <citation type="journal article" date="2011" name="MBio">
        <title>Novel metabolic attributes of the genus Cyanothece, comprising a group of unicellular nitrogen-fixing Cyanobacteria.</title>
        <authorList>
            <person name="Bandyopadhyay A."/>
            <person name="Elvitigala T."/>
            <person name="Welsh E."/>
            <person name="Stockel J."/>
            <person name="Liberton M."/>
            <person name="Min H."/>
            <person name="Sherman L.A."/>
            <person name="Pakrasi H.B."/>
        </authorList>
    </citation>
    <scope>NUCLEOTIDE SEQUENCE [LARGE SCALE GENOMIC DNA]</scope>
    <source>
        <strain evidence="3">PCC 8801</strain>
    </source>
</reference>
<dbReference type="EMBL" id="CP001287">
    <property type="protein sequence ID" value="ACK65355.1"/>
    <property type="molecule type" value="Genomic_DNA"/>
</dbReference>
<keyword evidence="3" id="KW-1185">Reference proteome</keyword>